<feature type="region of interest" description="Disordered" evidence="1">
    <location>
        <begin position="1"/>
        <end position="22"/>
    </location>
</feature>
<evidence type="ECO:0000313" key="2">
    <source>
        <dbReference type="EMBL" id="KAE8155644.1"/>
    </source>
</evidence>
<dbReference type="EMBL" id="ML738756">
    <property type="protein sequence ID" value="KAE8156571.1"/>
    <property type="molecule type" value="Genomic_DNA"/>
</dbReference>
<reference evidence="2 4" key="1">
    <citation type="submission" date="2019-04" db="EMBL/GenBank/DDBJ databases">
        <title>Friends and foes A comparative genomics study of 23 Aspergillus species from section Flavi.</title>
        <authorList>
            <consortium name="DOE Joint Genome Institute"/>
            <person name="Kjaerbolling I."/>
            <person name="Vesth T."/>
            <person name="Frisvad J.C."/>
            <person name="Nybo J.L."/>
            <person name="Theobald S."/>
            <person name="Kildgaard S."/>
            <person name="Isbrandt T."/>
            <person name="Kuo A."/>
            <person name="Sato A."/>
            <person name="Lyhne E.K."/>
            <person name="Kogle M.E."/>
            <person name="Wiebenga A."/>
            <person name="Kun R.S."/>
            <person name="Lubbers R.J."/>
            <person name="Makela M.R."/>
            <person name="Barry K."/>
            <person name="Chovatia M."/>
            <person name="Clum A."/>
            <person name="Daum C."/>
            <person name="Haridas S."/>
            <person name="He G."/>
            <person name="LaButti K."/>
            <person name="Lipzen A."/>
            <person name="Mondo S."/>
            <person name="Riley R."/>
            <person name="Salamov A."/>
            <person name="Simmons B.A."/>
            <person name="Magnuson J.K."/>
            <person name="Henrissat B."/>
            <person name="Mortensen U.H."/>
            <person name="Larsen T.O."/>
            <person name="Devries R.P."/>
            <person name="Grigoriev I.V."/>
            <person name="Machida M."/>
            <person name="Baker S.E."/>
            <person name="Andersen M.R."/>
        </authorList>
    </citation>
    <scope>NUCLEOTIDE SEQUENCE [LARGE SCALE GENOMIC DNA]</scope>
    <source>
        <strain evidence="2 4">CBS 117626</strain>
    </source>
</reference>
<accession>A0A5N6UAM4</accession>
<gene>
    <name evidence="3" type="ORF">BDV40DRAFT_280792</name>
    <name evidence="2" type="ORF">BDV40DRAFT_283241</name>
</gene>
<name>A0A5N6UAM4_ASPTM</name>
<evidence type="ECO:0000313" key="4">
    <source>
        <dbReference type="Proteomes" id="UP000326950"/>
    </source>
</evidence>
<dbReference type="AlphaFoldDB" id="A0A5N6UAM4"/>
<evidence type="ECO:0000313" key="3">
    <source>
        <dbReference type="EMBL" id="KAE8156571.1"/>
    </source>
</evidence>
<keyword evidence="4" id="KW-1185">Reference proteome</keyword>
<evidence type="ECO:0000256" key="1">
    <source>
        <dbReference type="SAM" id="MobiDB-lite"/>
    </source>
</evidence>
<proteinExistence type="predicted"/>
<dbReference type="EMBL" id="ML738819">
    <property type="protein sequence ID" value="KAE8155644.1"/>
    <property type="molecule type" value="Genomic_DNA"/>
</dbReference>
<protein>
    <submittedName>
        <fullName evidence="2">Uncharacterized protein</fullName>
    </submittedName>
</protein>
<sequence>MKRKIPSSSSTPQNRTSSKQTTIGNSYQTLIILATDSRTTGKLRSVTLLTTMTSFLHSSDQHLIYISAYHRRFP</sequence>
<dbReference type="Proteomes" id="UP000326950">
    <property type="component" value="Unassembled WGS sequence"/>
</dbReference>
<organism evidence="2 4">
    <name type="scientific">Aspergillus tamarii</name>
    <dbReference type="NCBI Taxonomy" id="41984"/>
    <lineage>
        <taxon>Eukaryota</taxon>
        <taxon>Fungi</taxon>
        <taxon>Dikarya</taxon>
        <taxon>Ascomycota</taxon>
        <taxon>Pezizomycotina</taxon>
        <taxon>Eurotiomycetes</taxon>
        <taxon>Eurotiomycetidae</taxon>
        <taxon>Eurotiales</taxon>
        <taxon>Aspergillaceae</taxon>
        <taxon>Aspergillus</taxon>
        <taxon>Aspergillus subgen. Circumdati</taxon>
    </lineage>
</organism>
<feature type="compositionally biased region" description="Low complexity" evidence="1">
    <location>
        <begin position="1"/>
        <end position="18"/>
    </location>
</feature>